<proteinExistence type="predicted"/>
<dbReference type="EnsemblMetazoa" id="CJA07602.1">
    <property type="protein sequence ID" value="CJA07602.1"/>
    <property type="gene ID" value="WBGene00126806"/>
</dbReference>
<dbReference type="Proteomes" id="UP000005237">
    <property type="component" value="Unassembled WGS sequence"/>
</dbReference>
<evidence type="ECO:0000313" key="4">
    <source>
        <dbReference type="Proteomes" id="UP000005237"/>
    </source>
</evidence>
<evidence type="ECO:0000259" key="2">
    <source>
        <dbReference type="Pfam" id="PF24343"/>
    </source>
</evidence>
<sequence length="673" mass="76932">MTRGIVLTNGLPGEGLVFPMALVFEESYSFVRDFKLIPINTRHAKLVEVNAREFEERSIVKRERWIEDTLIYGETISWSPVDSNRRRVEIVNEYTKAPKVFESRICNGETQLLLQGIMSKDRKVLWMLDIWPDLEIPYRLRQQSHPNVAVNAWVTLQILPNQSLKYELHSFDSPADSFQHTCAKAKWNSGNDGNLPTLYDPAERGELDQTYAPQLSHTLTGMHGIVMSNKMVLPTDTRHRDLCFHRIVVKDDEGDNFPAVGSHVKFNSEKIEFLGLYALNNVVLSTSNEKIPVTVDGQIKVTIRANEDLPGFYFSKLLGVFFDDPENVLECWLLSSYSKSTLQVSVTAGEPSEKGNPRYVITGITDAKSNKIQALREAGEIKLKDEMAVVVDFRGKLHFPRLPRTVISLTKDLIHKYPPGTVLRVSAVLERRWKLISAELDRKVAPIRCVTRKNEITYQEMILFHVQNARGCKDLPFFMKDPIFGVLHTPQSFRIRRMPEQLVYNDAWVTLNYCHPGDALLPPAKFALCPVGENPDDTAVPVAEVADSELDDAEENPEDRIEFARNRADVPPVFVAVDENELENRMKERGTSTNKLAQMLRENREFQKNPLKTIEREIKEHMGKCRTCVVQKFSDDCFFPEQLAYAVQMKPEIADVLNKNGLLPFVTLRRFIK</sequence>
<dbReference type="Pfam" id="PF24342">
    <property type="entry name" value="OB_DEPS-1_2nd"/>
    <property type="match status" value="1"/>
</dbReference>
<reference evidence="4" key="1">
    <citation type="submission" date="2010-08" db="EMBL/GenBank/DDBJ databases">
        <authorList>
            <consortium name="Caenorhabditis japonica Sequencing Consortium"/>
            <person name="Wilson R.K."/>
        </authorList>
    </citation>
    <scope>NUCLEOTIDE SEQUENCE [LARGE SCALE GENOMIC DNA]</scope>
    <source>
        <strain evidence="4">DF5081</strain>
    </source>
</reference>
<evidence type="ECO:0000259" key="1">
    <source>
        <dbReference type="Pfam" id="PF24342"/>
    </source>
</evidence>
<organism evidence="3 4">
    <name type="scientific">Caenorhabditis japonica</name>
    <dbReference type="NCBI Taxonomy" id="281687"/>
    <lineage>
        <taxon>Eukaryota</taxon>
        <taxon>Metazoa</taxon>
        <taxon>Ecdysozoa</taxon>
        <taxon>Nematoda</taxon>
        <taxon>Chromadorea</taxon>
        <taxon>Rhabditida</taxon>
        <taxon>Rhabditina</taxon>
        <taxon>Rhabditomorpha</taxon>
        <taxon>Rhabditoidea</taxon>
        <taxon>Rhabditidae</taxon>
        <taxon>Peloderinae</taxon>
        <taxon>Caenorhabditis</taxon>
    </lineage>
</organism>
<keyword evidence="4" id="KW-1185">Reference proteome</keyword>
<dbReference type="InterPro" id="IPR057139">
    <property type="entry name" value="OB_DEPS-1_1st"/>
</dbReference>
<feature type="domain" description="P-granule-associated protein DEPS-1 second OB-fold" evidence="1">
    <location>
        <begin position="100"/>
        <end position="177"/>
    </location>
</feature>
<reference evidence="3" key="2">
    <citation type="submission" date="2022-06" db="UniProtKB">
        <authorList>
            <consortium name="EnsemblMetazoa"/>
        </authorList>
    </citation>
    <scope>IDENTIFICATION</scope>
    <source>
        <strain evidence="3">DF5081</strain>
    </source>
</reference>
<name>A0A8R1DPU0_CAEJA</name>
<accession>A0A8R1DPU0</accession>
<dbReference type="Pfam" id="PF24343">
    <property type="entry name" value="OB_DEPS-1_1st"/>
    <property type="match status" value="1"/>
</dbReference>
<feature type="domain" description="P-granule-associated protein DEPS-1 first OB-fold" evidence="2">
    <location>
        <begin position="3"/>
        <end position="96"/>
    </location>
</feature>
<dbReference type="InterPro" id="IPR057143">
    <property type="entry name" value="OB_DEPS-1_2nd"/>
</dbReference>
<evidence type="ECO:0000313" key="3">
    <source>
        <dbReference type="EnsemblMetazoa" id="CJA07602.1"/>
    </source>
</evidence>
<dbReference type="AlphaFoldDB" id="A0A8R1DPU0"/>
<protein>
    <submittedName>
        <fullName evidence="3">Uncharacterized protein</fullName>
    </submittedName>
</protein>